<dbReference type="Proteomes" id="UP000199415">
    <property type="component" value="Unassembled WGS sequence"/>
</dbReference>
<dbReference type="PANTHER" id="PTHR35988:SF2">
    <property type="entry name" value="15-CIS-ZETA-CAROTENE ISOMERASE, CHLOROPLASTIC"/>
    <property type="match status" value="1"/>
</dbReference>
<evidence type="ECO:0000256" key="3">
    <source>
        <dbReference type="ARBA" id="ARBA00022989"/>
    </source>
</evidence>
<accession>A0A1G7LH42</accession>
<dbReference type="EMBL" id="FNCE01000001">
    <property type="protein sequence ID" value="SDF48330.1"/>
    <property type="molecule type" value="Genomic_DNA"/>
</dbReference>
<dbReference type="InterPro" id="IPR009915">
    <property type="entry name" value="NnrU_dom"/>
</dbReference>
<keyword evidence="4 5" id="KW-0472">Membrane</keyword>
<dbReference type="GO" id="GO:0016020">
    <property type="term" value="C:membrane"/>
    <property type="evidence" value="ECO:0007669"/>
    <property type="project" value="UniProtKB-SubCell"/>
</dbReference>
<sequence length="206" mass="21909">MRDPLVRWLGTQRFTSLYSLAAAVALGWLAYAYSRAPFVPVWTPPAGMAWLTILVNVLACLLVAIGATTPGPTSVGSERRALSPEDPAPGIYRVTRHPVMWGVALWALAHLLVNGDGASMMLFGGLIVLALGGMAHIDQKRARLLGAAWGPVQLTTSAIPFRALLSGRTRMDWAGIGIWRPLGGVALFLALTAAHPWLAGVTALPQ</sequence>
<evidence type="ECO:0000313" key="7">
    <source>
        <dbReference type="EMBL" id="SDF48330.1"/>
    </source>
</evidence>
<feature type="transmembrane region" description="Helical" evidence="5">
    <location>
        <begin position="118"/>
        <end position="137"/>
    </location>
</feature>
<evidence type="ECO:0000259" key="6">
    <source>
        <dbReference type="Pfam" id="PF07298"/>
    </source>
</evidence>
<feature type="domain" description="NnrU" evidence="6">
    <location>
        <begin position="1"/>
        <end position="202"/>
    </location>
</feature>
<keyword evidence="8" id="KW-1185">Reference proteome</keyword>
<reference evidence="7 8" key="1">
    <citation type="submission" date="2016-10" db="EMBL/GenBank/DDBJ databases">
        <authorList>
            <person name="de Groot N.N."/>
        </authorList>
    </citation>
    <scope>NUCLEOTIDE SEQUENCE [LARGE SCALE GENOMIC DNA]</scope>
    <source>
        <strain evidence="7 8">DSM 25584</strain>
    </source>
</reference>
<evidence type="ECO:0000256" key="1">
    <source>
        <dbReference type="ARBA" id="ARBA00004141"/>
    </source>
</evidence>
<dbReference type="AlphaFoldDB" id="A0A1G7LH42"/>
<dbReference type="Pfam" id="PF07298">
    <property type="entry name" value="NnrU"/>
    <property type="match status" value="1"/>
</dbReference>
<gene>
    <name evidence="7" type="ORF">SAMN05216241_101233</name>
</gene>
<dbReference type="STRING" id="1082479.SAMN05216241_101233"/>
<keyword evidence="2 5" id="KW-0812">Transmembrane</keyword>
<feature type="transmembrane region" description="Helical" evidence="5">
    <location>
        <begin position="185"/>
        <end position="204"/>
    </location>
</feature>
<evidence type="ECO:0000256" key="5">
    <source>
        <dbReference type="SAM" id="Phobius"/>
    </source>
</evidence>
<evidence type="ECO:0000256" key="2">
    <source>
        <dbReference type="ARBA" id="ARBA00022692"/>
    </source>
</evidence>
<comment type="subcellular location">
    <subcellularLocation>
        <location evidence="1">Membrane</location>
        <topology evidence="1">Multi-pass membrane protein</topology>
    </subcellularLocation>
</comment>
<protein>
    <submittedName>
        <fullName evidence="7">Uncharacterized membrane protein</fullName>
    </submittedName>
</protein>
<evidence type="ECO:0000256" key="4">
    <source>
        <dbReference type="ARBA" id="ARBA00023136"/>
    </source>
</evidence>
<proteinExistence type="predicted"/>
<keyword evidence="3 5" id="KW-1133">Transmembrane helix</keyword>
<dbReference type="PANTHER" id="PTHR35988">
    <property type="entry name" value="15-CIS-ZETA-CAROTENE ISOMERASE, CHLOROPLASTIC"/>
    <property type="match status" value="1"/>
</dbReference>
<organism evidence="7 8">
    <name type="scientific">Limimonas halophila</name>
    <dbReference type="NCBI Taxonomy" id="1082479"/>
    <lineage>
        <taxon>Bacteria</taxon>
        <taxon>Pseudomonadati</taxon>
        <taxon>Pseudomonadota</taxon>
        <taxon>Alphaproteobacteria</taxon>
        <taxon>Rhodospirillales</taxon>
        <taxon>Rhodovibrionaceae</taxon>
        <taxon>Limimonas</taxon>
    </lineage>
</organism>
<feature type="transmembrane region" description="Helical" evidence="5">
    <location>
        <begin position="48"/>
        <end position="69"/>
    </location>
</feature>
<dbReference type="GO" id="GO:0090471">
    <property type="term" value="F:9,15,9'-tri-cis-zeta-carotene isomerase activity"/>
    <property type="evidence" value="ECO:0007669"/>
    <property type="project" value="TreeGrafter"/>
</dbReference>
<name>A0A1G7LH42_9PROT</name>
<evidence type="ECO:0000313" key="8">
    <source>
        <dbReference type="Proteomes" id="UP000199415"/>
    </source>
</evidence>